<proteinExistence type="predicted"/>
<keyword evidence="3" id="KW-1185">Reference proteome</keyword>
<name>A0AAD3S4X3_NEPGR</name>
<sequence>MDNKQWMSPRINLSSTQHKRARATDKKQKKNGAMAAGWAVLYGVEVGAGPSIEDSVGGAVGVVELVRALPVEGGVAVPEEGEGVGTVFGVFEKVVGKGVAALEVGMLRRGLLPV</sequence>
<accession>A0AAD3S4X3</accession>
<comment type="caution">
    <text evidence="2">The sequence shown here is derived from an EMBL/GenBank/DDBJ whole genome shotgun (WGS) entry which is preliminary data.</text>
</comment>
<protein>
    <submittedName>
        <fullName evidence="2">Uncharacterized protein</fullName>
    </submittedName>
</protein>
<evidence type="ECO:0000313" key="3">
    <source>
        <dbReference type="Proteomes" id="UP001279734"/>
    </source>
</evidence>
<dbReference type="EMBL" id="BSYO01000005">
    <property type="protein sequence ID" value="GMH04537.1"/>
    <property type="molecule type" value="Genomic_DNA"/>
</dbReference>
<organism evidence="2 3">
    <name type="scientific">Nepenthes gracilis</name>
    <name type="common">Slender pitcher plant</name>
    <dbReference type="NCBI Taxonomy" id="150966"/>
    <lineage>
        <taxon>Eukaryota</taxon>
        <taxon>Viridiplantae</taxon>
        <taxon>Streptophyta</taxon>
        <taxon>Embryophyta</taxon>
        <taxon>Tracheophyta</taxon>
        <taxon>Spermatophyta</taxon>
        <taxon>Magnoliopsida</taxon>
        <taxon>eudicotyledons</taxon>
        <taxon>Gunneridae</taxon>
        <taxon>Pentapetalae</taxon>
        <taxon>Caryophyllales</taxon>
        <taxon>Nepenthaceae</taxon>
        <taxon>Nepenthes</taxon>
    </lineage>
</organism>
<evidence type="ECO:0000256" key="1">
    <source>
        <dbReference type="SAM" id="MobiDB-lite"/>
    </source>
</evidence>
<reference evidence="2" key="1">
    <citation type="submission" date="2023-05" db="EMBL/GenBank/DDBJ databases">
        <title>Nepenthes gracilis genome sequencing.</title>
        <authorList>
            <person name="Fukushima K."/>
        </authorList>
    </citation>
    <scope>NUCLEOTIDE SEQUENCE</scope>
    <source>
        <strain evidence="2">SING2019-196</strain>
    </source>
</reference>
<dbReference type="Proteomes" id="UP001279734">
    <property type="component" value="Unassembled WGS sequence"/>
</dbReference>
<feature type="region of interest" description="Disordered" evidence="1">
    <location>
        <begin position="1"/>
        <end position="31"/>
    </location>
</feature>
<dbReference type="AlphaFoldDB" id="A0AAD3S4X3"/>
<gene>
    <name evidence="2" type="ORF">Nepgr_006377</name>
</gene>
<evidence type="ECO:0000313" key="2">
    <source>
        <dbReference type="EMBL" id="GMH04537.1"/>
    </source>
</evidence>